<feature type="domain" description="EF-hand" evidence="1">
    <location>
        <begin position="112"/>
        <end position="147"/>
    </location>
</feature>
<name>A0ABT2J1A9_9PSEU</name>
<dbReference type="InterPro" id="IPR018247">
    <property type="entry name" value="EF_Hand_1_Ca_BS"/>
</dbReference>
<dbReference type="PROSITE" id="PS00018">
    <property type="entry name" value="EF_HAND_1"/>
    <property type="match status" value="2"/>
</dbReference>
<comment type="caution">
    <text evidence="2">The sequence shown here is derived from an EMBL/GenBank/DDBJ whole genome shotgun (WGS) entry which is preliminary data.</text>
</comment>
<evidence type="ECO:0000313" key="3">
    <source>
        <dbReference type="Proteomes" id="UP001156441"/>
    </source>
</evidence>
<gene>
    <name evidence="2" type="ORF">JT362_00745</name>
</gene>
<reference evidence="2 3" key="1">
    <citation type="submission" date="2021-02" db="EMBL/GenBank/DDBJ databases">
        <title>Actinophytocola xerophila sp. nov., isolated from soil of cotton cropping field.</title>
        <authorList>
            <person name="Huang R."/>
            <person name="Chen X."/>
            <person name="Ge X."/>
            <person name="Liu W."/>
        </authorList>
    </citation>
    <scope>NUCLEOTIDE SEQUENCE [LARGE SCALE GENOMIC DNA]</scope>
    <source>
        <strain evidence="2 3">S1-96</strain>
    </source>
</reference>
<keyword evidence="3" id="KW-1185">Reference proteome</keyword>
<dbReference type="Proteomes" id="UP001156441">
    <property type="component" value="Unassembled WGS sequence"/>
</dbReference>
<dbReference type="Gene3D" id="1.10.238.10">
    <property type="entry name" value="EF-hand"/>
    <property type="match status" value="1"/>
</dbReference>
<evidence type="ECO:0000259" key="1">
    <source>
        <dbReference type="PROSITE" id="PS50222"/>
    </source>
</evidence>
<proteinExistence type="predicted"/>
<protein>
    <submittedName>
        <fullName evidence="2">EF-hand domain-containing protein</fullName>
    </submittedName>
</protein>
<evidence type="ECO:0000313" key="2">
    <source>
        <dbReference type="EMBL" id="MCT2581647.1"/>
    </source>
</evidence>
<dbReference type="InterPro" id="IPR011992">
    <property type="entry name" value="EF-hand-dom_pair"/>
</dbReference>
<dbReference type="SUPFAM" id="SSF47473">
    <property type="entry name" value="EF-hand"/>
    <property type="match status" value="1"/>
</dbReference>
<organism evidence="2 3">
    <name type="scientific">Actinophytocola gossypii</name>
    <dbReference type="NCBI Taxonomy" id="2812003"/>
    <lineage>
        <taxon>Bacteria</taxon>
        <taxon>Bacillati</taxon>
        <taxon>Actinomycetota</taxon>
        <taxon>Actinomycetes</taxon>
        <taxon>Pseudonocardiales</taxon>
        <taxon>Pseudonocardiaceae</taxon>
    </lineage>
</organism>
<sequence length="169" mass="18709">MDVNGDGLLEEADFAALTERWAGVRGATPGSADHNRLTDIMMGWWRTLLATSHHGPRDTVTLDDVLAVVDRLGELRQPVAATAMTMFEAIDEDADGMISAPEYRRLIESWSGRRTDTDEVFPLLDGDGDGYLSRAEFTELWTEFWAGDDQDSPGTWVFGRFEPPATVNG</sequence>
<dbReference type="InterPro" id="IPR002048">
    <property type="entry name" value="EF_hand_dom"/>
</dbReference>
<dbReference type="CDD" id="cd00051">
    <property type="entry name" value="EFh"/>
    <property type="match status" value="1"/>
</dbReference>
<accession>A0ABT2J1A9</accession>
<dbReference type="SMART" id="SM00054">
    <property type="entry name" value="EFh"/>
    <property type="match status" value="2"/>
</dbReference>
<dbReference type="Pfam" id="PF13202">
    <property type="entry name" value="EF-hand_5"/>
    <property type="match status" value="2"/>
</dbReference>
<dbReference type="PROSITE" id="PS50222">
    <property type="entry name" value="EF_HAND_2"/>
    <property type="match status" value="1"/>
</dbReference>
<dbReference type="EMBL" id="JAFFZE010000002">
    <property type="protein sequence ID" value="MCT2581647.1"/>
    <property type="molecule type" value="Genomic_DNA"/>
</dbReference>